<accession>A0ABQ8F6J3</accession>
<reference evidence="1 2" key="1">
    <citation type="submission" date="2021-02" db="EMBL/GenBank/DDBJ databases">
        <title>Variation within the Batrachochytrium salamandrivorans European outbreak.</title>
        <authorList>
            <person name="Kelly M."/>
            <person name="Pasmans F."/>
            <person name="Shea T.P."/>
            <person name="Munoz J.F."/>
            <person name="Carranza S."/>
            <person name="Cuomo C.A."/>
            <person name="Martel A."/>
        </authorList>
    </citation>
    <scope>NUCLEOTIDE SEQUENCE [LARGE SCALE GENOMIC DNA]</scope>
    <source>
        <strain evidence="1 2">AMFP18/2</strain>
    </source>
</reference>
<comment type="caution">
    <text evidence="1">The sequence shown here is derived from an EMBL/GenBank/DDBJ whole genome shotgun (WGS) entry which is preliminary data.</text>
</comment>
<protein>
    <submittedName>
        <fullName evidence="1">Uncharacterized protein</fullName>
    </submittedName>
</protein>
<evidence type="ECO:0000313" key="1">
    <source>
        <dbReference type="EMBL" id="KAH6593111.1"/>
    </source>
</evidence>
<evidence type="ECO:0000313" key="2">
    <source>
        <dbReference type="Proteomes" id="UP001648503"/>
    </source>
</evidence>
<sequence length="108" mass="11751">MKTRQAIPIQEIGWIGTTSQFKQLPQGDPGGISTMWIDTAGTLPAGSQPTVLPRTRLSCLVPIDSCSTVPSNQQTLVQICFAIYDSTAEPSIYILHTRIECVTQQSES</sequence>
<keyword evidence="2" id="KW-1185">Reference proteome</keyword>
<proteinExistence type="predicted"/>
<organism evidence="1 2">
    <name type="scientific">Batrachochytrium salamandrivorans</name>
    <dbReference type="NCBI Taxonomy" id="1357716"/>
    <lineage>
        <taxon>Eukaryota</taxon>
        <taxon>Fungi</taxon>
        <taxon>Fungi incertae sedis</taxon>
        <taxon>Chytridiomycota</taxon>
        <taxon>Chytridiomycota incertae sedis</taxon>
        <taxon>Chytridiomycetes</taxon>
        <taxon>Rhizophydiales</taxon>
        <taxon>Rhizophydiales incertae sedis</taxon>
        <taxon>Batrachochytrium</taxon>
    </lineage>
</organism>
<dbReference type="EMBL" id="JAFCIX010000361">
    <property type="protein sequence ID" value="KAH6593111.1"/>
    <property type="molecule type" value="Genomic_DNA"/>
</dbReference>
<name>A0ABQ8F6J3_9FUNG</name>
<gene>
    <name evidence="1" type="ORF">BASA50_007631</name>
</gene>
<dbReference type="Proteomes" id="UP001648503">
    <property type="component" value="Unassembled WGS sequence"/>
</dbReference>